<organism evidence="1 2">
    <name type="scientific">Racocetra persica</name>
    <dbReference type="NCBI Taxonomy" id="160502"/>
    <lineage>
        <taxon>Eukaryota</taxon>
        <taxon>Fungi</taxon>
        <taxon>Fungi incertae sedis</taxon>
        <taxon>Mucoromycota</taxon>
        <taxon>Glomeromycotina</taxon>
        <taxon>Glomeromycetes</taxon>
        <taxon>Diversisporales</taxon>
        <taxon>Gigasporaceae</taxon>
        <taxon>Racocetra</taxon>
    </lineage>
</organism>
<gene>
    <name evidence="1" type="ORF">RPERSI_LOCUS8165</name>
</gene>
<comment type="caution">
    <text evidence="1">The sequence shown here is derived from an EMBL/GenBank/DDBJ whole genome shotgun (WGS) entry which is preliminary data.</text>
</comment>
<dbReference type="EMBL" id="CAJVQC010014560">
    <property type="protein sequence ID" value="CAG8658340.1"/>
    <property type="molecule type" value="Genomic_DNA"/>
</dbReference>
<keyword evidence="2" id="KW-1185">Reference proteome</keyword>
<feature type="non-terminal residue" evidence="1">
    <location>
        <position position="115"/>
    </location>
</feature>
<name>A0ACA9NNW7_9GLOM</name>
<proteinExistence type="predicted"/>
<protein>
    <submittedName>
        <fullName evidence="1">6121_t:CDS:1</fullName>
    </submittedName>
</protein>
<dbReference type="Proteomes" id="UP000789920">
    <property type="component" value="Unassembled WGS sequence"/>
</dbReference>
<evidence type="ECO:0000313" key="1">
    <source>
        <dbReference type="EMBL" id="CAG8658340.1"/>
    </source>
</evidence>
<accession>A0ACA9NNW7</accession>
<evidence type="ECO:0000313" key="2">
    <source>
        <dbReference type="Proteomes" id="UP000789920"/>
    </source>
</evidence>
<reference evidence="1" key="1">
    <citation type="submission" date="2021-06" db="EMBL/GenBank/DDBJ databases">
        <authorList>
            <person name="Kallberg Y."/>
            <person name="Tangrot J."/>
            <person name="Rosling A."/>
        </authorList>
    </citation>
    <scope>NUCLEOTIDE SEQUENCE</scope>
    <source>
        <strain evidence="1">MA461A</strain>
    </source>
</reference>
<sequence>MISTTSMHVLAPVWLFFDSSINDEEIGKKKARYQLCPRTKYLSINNSDTSNLYSHIINIYKMNIPDVASSKAETLVKWIVKDSLPFVTVESESFYKLFEVIRKLECDITVPFART</sequence>